<reference evidence="1" key="2">
    <citation type="submission" date="2021-01" db="EMBL/GenBank/DDBJ databases">
        <authorList>
            <person name="Schikora-Tamarit M.A."/>
        </authorList>
    </citation>
    <scope>NUCLEOTIDE SEQUENCE</scope>
    <source>
        <strain evidence="1">NCAIM Y.01608</strain>
    </source>
</reference>
<keyword evidence="2" id="KW-1185">Reference proteome</keyword>
<reference evidence="1" key="1">
    <citation type="journal article" date="2021" name="Open Biol.">
        <title>Shared evolutionary footprints suggest mitochondrial oxidative damage underlies multiple complex I losses in fungi.</title>
        <authorList>
            <person name="Schikora-Tamarit M.A."/>
            <person name="Marcet-Houben M."/>
            <person name="Nosek J."/>
            <person name="Gabaldon T."/>
        </authorList>
    </citation>
    <scope>NUCLEOTIDE SEQUENCE</scope>
    <source>
        <strain evidence="1">NCAIM Y.01608</strain>
    </source>
</reference>
<dbReference type="AlphaFoldDB" id="A0A9P8PSZ2"/>
<organism evidence="1 2">
    <name type="scientific">Ogataea polymorpha</name>
    <dbReference type="NCBI Taxonomy" id="460523"/>
    <lineage>
        <taxon>Eukaryota</taxon>
        <taxon>Fungi</taxon>
        <taxon>Dikarya</taxon>
        <taxon>Ascomycota</taxon>
        <taxon>Saccharomycotina</taxon>
        <taxon>Pichiomycetes</taxon>
        <taxon>Pichiales</taxon>
        <taxon>Pichiaceae</taxon>
        <taxon>Ogataea</taxon>
    </lineage>
</organism>
<gene>
    <name evidence="1" type="ORF">OGATHE_000422</name>
</gene>
<accession>A0A9P8PSZ2</accession>
<protein>
    <submittedName>
        <fullName evidence="1">Uncharacterized protein</fullName>
    </submittedName>
</protein>
<dbReference type="Proteomes" id="UP000788993">
    <property type="component" value="Unassembled WGS sequence"/>
</dbReference>
<name>A0A9P8PSZ2_9ASCO</name>
<comment type="caution">
    <text evidence="1">The sequence shown here is derived from an EMBL/GenBank/DDBJ whole genome shotgun (WGS) entry which is preliminary data.</text>
</comment>
<dbReference type="EMBL" id="JAEUBD010000095">
    <property type="protein sequence ID" value="KAH3677768.1"/>
    <property type="molecule type" value="Genomic_DNA"/>
</dbReference>
<evidence type="ECO:0000313" key="2">
    <source>
        <dbReference type="Proteomes" id="UP000788993"/>
    </source>
</evidence>
<sequence length="210" mass="23015">MSSLSKSTSKIVLDDLYFMPKVTLNSIWSLATPWLSASSATIRCFIFSTNGSASSFIEGTYSFTNGALSSRDTRARAMPYADRIEEYLWMSTLEIPKLRATAEQFCEPAPPKETKLWFLATKPRDSVISLIELAILTLAICRNPSATSYGVRFFPVSLAICSVSSSNLRVVTSKSSGWSPDGPKMCGNCEITSLPKNKFASVTVRGPPLR</sequence>
<proteinExistence type="predicted"/>
<evidence type="ECO:0000313" key="1">
    <source>
        <dbReference type="EMBL" id="KAH3677768.1"/>
    </source>
</evidence>